<feature type="non-terminal residue" evidence="2">
    <location>
        <position position="113"/>
    </location>
</feature>
<feature type="compositionally biased region" description="Basic and acidic residues" evidence="1">
    <location>
        <begin position="10"/>
        <end position="21"/>
    </location>
</feature>
<evidence type="ECO:0000313" key="2">
    <source>
        <dbReference type="EMBL" id="KAK7813235.1"/>
    </source>
</evidence>
<dbReference type="AlphaFoldDB" id="A0AAW0IG21"/>
<evidence type="ECO:0000313" key="3">
    <source>
        <dbReference type="Proteomes" id="UP001488838"/>
    </source>
</evidence>
<sequence length="113" mass="11743">RSGRAGKRASARERAAGSWERARTAALLHSAAGPRGAPDPCSEAPARDRCLRHCRGSVAAGSPAPVLAYGGRPALEQQSRGRDGSRTRGPNGGTRVPVISGDSMAVDVTEYHL</sequence>
<reference evidence="2 3" key="1">
    <citation type="journal article" date="2023" name="bioRxiv">
        <title>Conserved and derived expression patterns and positive selection on dental genes reveal complex evolutionary context of ever-growing rodent molars.</title>
        <authorList>
            <person name="Calamari Z.T."/>
            <person name="Song A."/>
            <person name="Cohen E."/>
            <person name="Akter M."/>
            <person name="Roy R.D."/>
            <person name="Hallikas O."/>
            <person name="Christensen M.M."/>
            <person name="Li P."/>
            <person name="Marangoni P."/>
            <person name="Jernvall J."/>
            <person name="Klein O.D."/>
        </authorList>
    </citation>
    <scope>NUCLEOTIDE SEQUENCE [LARGE SCALE GENOMIC DNA]</scope>
    <source>
        <strain evidence="2">V071</strain>
    </source>
</reference>
<feature type="region of interest" description="Disordered" evidence="1">
    <location>
        <begin position="62"/>
        <end position="101"/>
    </location>
</feature>
<feature type="region of interest" description="Disordered" evidence="1">
    <location>
        <begin position="1"/>
        <end position="21"/>
    </location>
</feature>
<evidence type="ECO:0000256" key="1">
    <source>
        <dbReference type="SAM" id="MobiDB-lite"/>
    </source>
</evidence>
<dbReference type="EMBL" id="JBBHLL010000138">
    <property type="protein sequence ID" value="KAK7813235.1"/>
    <property type="molecule type" value="Genomic_DNA"/>
</dbReference>
<dbReference type="Proteomes" id="UP001488838">
    <property type="component" value="Unassembled WGS sequence"/>
</dbReference>
<organism evidence="2 3">
    <name type="scientific">Myodes glareolus</name>
    <name type="common">Bank vole</name>
    <name type="synonym">Clethrionomys glareolus</name>
    <dbReference type="NCBI Taxonomy" id="447135"/>
    <lineage>
        <taxon>Eukaryota</taxon>
        <taxon>Metazoa</taxon>
        <taxon>Chordata</taxon>
        <taxon>Craniata</taxon>
        <taxon>Vertebrata</taxon>
        <taxon>Euteleostomi</taxon>
        <taxon>Mammalia</taxon>
        <taxon>Eutheria</taxon>
        <taxon>Euarchontoglires</taxon>
        <taxon>Glires</taxon>
        <taxon>Rodentia</taxon>
        <taxon>Myomorpha</taxon>
        <taxon>Muroidea</taxon>
        <taxon>Cricetidae</taxon>
        <taxon>Arvicolinae</taxon>
        <taxon>Myodes</taxon>
    </lineage>
</organism>
<accession>A0AAW0IG21</accession>
<feature type="non-terminal residue" evidence="2">
    <location>
        <position position="1"/>
    </location>
</feature>
<name>A0AAW0IG21_MYOGA</name>
<keyword evidence="3" id="KW-1185">Reference proteome</keyword>
<gene>
    <name evidence="2" type="ORF">U0070_005140</name>
</gene>
<proteinExistence type="predicted"/>
<comment type="caution">
    <text evidence="2">The sequence shown here is derived from an EMBL/GenBank/DDBJ whole genome shotgun (WGS) entry which is preliminary data.</text>
</comment>
<protein>
    <submittedName>
        <fullName evidence="2">Uncharacterized protein</fullName>
    </submittedName>
</protein>